<dbReference type="Proteomes" id="UP001056500">
    <property type="component" value="Chromosome"/>
</dbReference>
<protein>
    <recommendedName>
        <fullName evidence="4">DUF4149 domain-containing protein</fullName>
    </recommendedName>
</protein>
<feature type="transmembrane region" description="Helical" evidence="1">
    <location>
        <begin position="86"/>
        <end position="104"/>
    </location>
</feature>
<keyword evidence="1" id="KW-0812">Transmembrane</keyword>
<reference evidence="2" key="1">
    <citation type="submission" date="2022-06" db="EMBL/GenBank/DDBJ databases">
        <title>Genome sequencing of Brevibacillus sp. BB3-R1.</title>
        <authorList>
            <person name="Heo J."/>
            <person name="Lee D."/>
            <person name="Won M."/>
            <person name="Han B.-H."/>
            <person name="Hong S.-B."/>
            <person name="Kwon S.-W."/>
        </authorList>
    </citation>
    <scope>NUCLEOTIDE SEQUENCE</scope>
    <source>
        <strain evidence="2">BB3-R1</strain>
    </source>
</reference>
<keyword evidence="1" id="KW-1133">Transmembrane helix</keyword>
<sequence length="153" mass="17065">MLEWTMRVLEILCYGLIIGGGVIMAVCVRPLLLPLLSSDKTPDVVSLIEGISIQAWNRYNRYAFYSSLVLLLLNVIYFLSAAAPSSLFHVAIMLLVVLGFARKFSIDRQLRTRLEENAHAAVGSIEQIAGHRQVELLSKIILILTLIALIFPK</sequence>
<evidence type="ECO:0000313" key="3">
    <source>
        <dbReference type="Proteomes" id="UP001056500"/>
    </source>
</evidence>
<gene>
    <name evidence="2" type="ORF">NDK47_14180</name>
</gene>
<feature type="transmembrane region" description="Helical" evidence="1">
    <location>
        <begin position="136"/>
        <end position="152"/>
    </location>
</feature>
<feature type="transmembrane region" description="Helical" evidence="1">
    <location>
        <begin position="12"/>
        <end position="32"/>
    </location>
</feature>
<keyword evidence="1" id="KW-0472">Membrane</keyword>
<evidence type="ECO:0000313" key="2">
    <source>
        <dbReference type="EMBL" id="USG63334.1"/>
    </source>
</evidence>
<dbReference type="RefSeq" id="WP_251870416.1">
    <property type="nucleotide sequence ID" value="NZ_CP098755.1"/>
</dbReference>
<dbReference type="EMBL" id="CP098755">
    <property type="protein sequence ID" value="USG63334.1"/>
    <property type="molecule type" value="Genomic_DNA"/>
</dbReference>
<accession>A0ABY4WDH7</accession>
<proteinExistence type="predicted"/>
<name>A0ABY4WDH7_9BACL</name>
<evidence type="ECO:0000256" key="1">
    <source>
        <dbReference type="SAM" id="Phobius"/>
    </source>
</evidence>
<evidence type="ECO:0008006" key="4">
    <source>
        <dbReference type="Google" id="ProtNLM"/>
    </source>
</evidence>
<organism evidence="2 3">
    <name type="scientific">Brevibacillus ruminantium</name>
    <dbReference type="NCBI Taxonomy" id="2950604"/>
    <lineage>
        <taxon>Bacteria</taxon>
        <taxon>Bacillati</taxon>
        <taxon>Bacillota</taxon>
        <taxon>Bacilli</taxon>
        <taxon>Bacillales</taxon>
        <taxon>Paenibacillaceae</taxon>
        <taxon>Brevibacillus</taxon>
    </lineage>
</organism>
<keyword evidence="3" id="KW-1185">Reference proteome</keyword>